<reference evidence="1 2" key="1">
    <citation type="submission" date="2024-09" db="EMBL/GenBank/DDBJ databases">
        <authorList>
            <person name="Lee S.D."/>
        </authorList>
    </citation>
    <scope>NUCLEOTIDE SEQUENCE [LARGE SCALE GENOMIC DNA]</scope>
    <source>
        <strain evidence="1 2">N1-1</strain>
    </source>
</reference>
<dbReference type="Gene3D" id="3.60.40.10">
    <property type="entry name" value="PPM-type phosphatase domain"/>
    <property type="match status" value="1"/>
</dbReference>
<dbReference type="PANTHER" id="PTHR43156:SF2">
    <property type="entry name" value="STAGE II SPORULATION PROTEIN E"/>
    <property type="match status" value="1"/>
</dbReference>
<dbReference type="PANTHER" id="PTHR43156">
    <property type="entry name" value="STAGE II SPORULATION PROTEIN E-RELATED"/>
    <property type="match status" value="1"/>
</dbReference>
<proteinExistence type="predicted"/>
<dbReference type="InterPro" id="IPR036457">
    <property type="entry name" value="PPM-type-like_dom_sf"/>
</dbReference>
<dbReference type="EMBL" id="JBHEZX010000010">
    <property type="protein sequence ID" value="MFC1412032.1"/>
    <property type="molecule type" value="Genomic_DNA"/>
</dbReference>
<dbReference type="Proteomes" id="UP001592582">
    <property type="component" value="Unassembled WGS sequence"/>
</dbReference>
<keyword evidence="2" id="KW-1185">Reference proteome</keyword>
<protein>
    <submittedName>
        <fullName evidence="1">PP2C family protein-serine/threonine phosphatase</fullName>
        <ecNumber evidence="1">3.1.3.16</ecNumber>
    </submittedName>
</protein>
<dbReference type="EC" id="3.1.3.16" evidence="1"/>
<gene>
    <name evidence="1" type="ORF">ACEZDG_22450</name>
</gene>
<keyword evidence="1" id="KW-0378">Hydrolase</keyword>
<dbReference type="Pfam" id="PF07228">
    <property type="entry name" value="SpoIIE"/>
    <property type="match status" value="1"/>
</dbReference>
<sequence length="394" mass="41888">MLPFLGIALVLALDHSSGNPDVTFEPALTAGPALAAVVTSRTWYPLAVGAVTVGAAFGLAAYDDTLGESVHSASVFAIVLITVIGATSVLLRNRQQKALADARLVSEVAQRVLLRSIPARIGPVRTAVHYAAAAAHARIGGDLYEVVQTRYGVRAVIGDVRGKGLGAVETAAAVLGAFREAAHQEPQLDRVAGWLADSLHRALHENDHEGTEEEFVTLALVSVRPDRVAEIVNCGHPSPLLLRGGRPVQALDPAWPVPPLGVLEPDEVAPPVLELPLQDGDRMLLFTDGVIEARDRWGGFYPLAERLPDCATSDDPAQLLDRLHQDVRRHVGRQLGDDAAMLLLQYAPLLPRPAGEAADCPAGLGPPPSVPFRNGDGRFGFIGHPRRSPIGRPH</sequence>
<comment type="caution">
    <text evidence="1">The sequence shown here is derived from an EMBL/GenBank/DDBJ whole genome shotgun (WGS) entry which is preliminary data.</text>
</comment>
<evidence type="ECO:0000313" key="1">
    <source>
        <dbReference type="EMBL" id="MFC1412032.1"/>
    </source>
</evidence>
<dbReference type="SMART" id="SM00331">
    <property type="entry name" value="PP2C_SIG"/>
    <property type="match status" value="1"/>
</dbReference>
<evidence type="ECO:0000313" key="2">
    <source>
        <dbReference type="Proteomes" id="UP001592582"/>
    </source>
</evidence>
<name>A0ABV6VE85_9ACTN</name>
<dbReference type="SUPFAM" id="SSF81606">
    <property type="entry name" value="PP2C-like"/>
    <property type="match status" value="1"/>
</dbReference>
<dbReference type="InterPro" id="IPR052016">
    <property type="entry name" value="Bact_Sigma-Reg"/>
</dbReference>
<organism evidence="1 2">
    <name type="scientific">Streptacidiphilus alkalitolerans</name>
    <dbReference type="NCBI Taxonomy" id="3342712"/>
    <lineage>
        <taxon>Bacteria</taxon>
        <taxon>Bacillati</taxon>
        <taxon>Actinomycetota</taxon>
        <taxon>Actinomycetes</taxon>
        <taxon>Kitasatosporales</taxon>
        <taxon>Streptomycetaceae</taxon>
        <taxon>Streptacidiphilus</taxon>
    </lineage>
</organism>
<dbReference type="GO" id="GO:0004722">
    <property type="term" value="F:protein serine/threonine phosphatase activity"/>
    <property type="evidence" value="ECO:0007669"/>
    <property type="project" value="UniProtKB-EC"/>
</dbReference>
<dbReference type="InterPro" id="IPR001932">
    <property type="entry name" value="PPM-type_phosphatase-like_dom"/>
</dbReference>
<accession>A0ABV6VE85</accession>